<comment type="caution">
    <text evidence="2">The sequence shown here is derived from an EMBL/GenBank/DDBJ whole genome shotgun (WGS) entry which is preliminary data.</text>
</comment>
<accession>A0ABP9D6S7</accession>
<dbReference type="EMBL" id="BAABIG010000089">
    <property type="protein sequence ID" value="GAA4824461.1"/>
    <property type="molecule type" value="Genomic_DNA"/>
</dbReference>
<evidence type="ECO:0000313" key="3">
    <source>
        <dbReference type="Proteomes" id="UP001501265"/>
    </source>
</evidence>
<name>A0ABP9D6S7_9ACTN</name>
<sequence length="71" mass="7918">MPAYLIIHPREQHKDDVLVEDPHLTLTVTDGWAIFTDQDGICLAIPSGQGASIQRVDEQQNPDQEPAPQKE</sequence>
<evidence type="ECO:0000256" key="1">
    <source>
        <dbReference type="SAM" id="MobiDB-lite"/>
    </source>
</evidence>
<dbReference type="Proteomes" id="UP001501265">
    <property type="component" value="Unassembled WGS sequence"/>
</dbReference>
<evidence type="ECO:0000313" key="2">
    <source>
        <dbReference type="EMBL" id="GAA4824461.1"/>
    </source>
</evidence>
<reference evidence="3" key="1">
    <citation type="journal article" date="2019" name="Int. J. Syst. Evol. Microbiol.">
        <title>The Global Catalogue of Microorganisms (GCM) 10K type strain sequencing project: providing services to taxonomists for standard genome sequencing and annotation.</title>
        <authorList>
            <consortium name="The Broad Institute Genomics Platform"/>
            <consortium name="The Broad Institute Genome Sequencing Center for Infectious Disease"/>
            <person name="Wu L."/>
            <person name="Ma J."/>
        </authorList>
    </citation>
    <scope>NUCLEOTIDE SEQUENCE [LARGE SCALE GENOMIC DNA]</scope>
    <source>
        <strain evidence="3">JCM 18081</strain>
    </source>
</reference>
<proteinExistence type="predicted"/>
<keyword evidence="3" id="KW-1185">Reference proteome</keyword>
<gene>
    <name evidence="2" type="ORF">GCM10023220_67830</name>
</gene>
<dbReference type="RefSeq" id="WP_345624530.1">
    <property type="nucleotide sequence ID" value="NZ_BAABIG010000089.1"/>
</dbReference>
<organism evidence="2 3">
    <name type="scientific">Streptomyces ziwulingensis</name>
    <dbReference type="NCBI Taxonomy" id="1045501"/>
    <lineage>
        <taxon>Bacteria</taxon>
        <taxon>Bacillati</taxon>
        <taxon>Actinomycetota</taxon>
        <taxon>Actinomycetes</taxon>
        <taxon>Kitasatosporales</taxon>
        <taxon>Streptomycetaceae</taxon>
        <taxon>Streptomyces</taxon>
    </lineage>
</organism>
<protein>
    <submittedName>
        <fullName evidence="2">Uncharacterized protein</fullName>
    </submittedName>
</protein>
<feature type="region of interest" description="Disordered" evidence="1">
    <location>
        <begin position="52"/>
        <end position="71"/>
    </location>
</feature>